<accession>A0ABM6JXH6</accession>
<feature type="chain" id="PRO_5046651872" description="YtxH domain-containing protein" evidence="2">
    <location>
        <begin position="23"/>
        <end position="133"/>
    </location>
</feature>
<dbReference type="EMBL" id="CP015108">
    <property type="protein sequence ID" value="ARF14610.1"/>
    <property type="molecule type" value="Genomic_DNA"/>
</dbReference>
<protein>
    <recommendedName>
        <fullName evidence="5">YtxH domain-containing protein</fullName>
    </recommendedName>
</protein>
<proteinExistence type="predicted"/>
<feature type="region of interest" description="Disordered" evidence="1">
    <location>
        <begin position="57"/>
        <end position="133"/>
    </location>
</feature>
<evidence type="ECO:0000256" key="1">
    <source>
        <dbReference type="SAM" id="MobiDB-lite"/>
    </source>
</evidence>
<evidence type="ECO:0000313" key="3">
    <source>
        <dbReference type="EMBL" id="ARF14610.1"/>
    </source>
</evidence>
<feature type="compositionally biased region" description="Polar residues" evidence="1">
    <location>
        <begin position="73"/>
        <end position="90"/>
    </location>
</feature>
<sequence length="133" mass="14867">MVNMAKKSNGLLFATLAAGAYAFFSKKENRDKAMETVGVLKEKVDTFVNNNKLVDQATEKVGHSDPTDLRDNNMVSEGAQTSVHYYNQAVQDPDKKAAEKDGLYKKNEDKSDNKPLYNKDETTKEAEKDNKSN</sequence>
<evidence type="ECO:0000256" key="2">
    <source>
        <dbReference type="SAM" id="SignalP"/>
    </source>
</evidence>
<gene>
    <name evidence="3" type="ORF">SporoS204_10890</name>
</gene>
<reference evidence="3 4" key="1">
    <citation type="submission" date="2016-04" db="EMBL/GenBank/DDBJ databases">
        <title>Comparative Genomics and Epigenetics of Sporosarcina ureae.</title>
        <authorList>
            <person name="Oliver A.S."/>
            <person name="Cooper K.K."/>
        </authorList>
    </citation>
    <scope>NUCLEOTIDE SEQUENCE [LARGE SCALE GENOMIC DNA]</scope>
    <source>
        <strain evidence="3 4">S204</strain>
    </source>
</reference>
<feature type="compositionally biased region" description="Basic and acidic residues" evidence="1">
    <location>
        <begin position="92"/>
        <end position="133"/>
    </location>
</feature>
<evidence type="ECO:0008006" key="5">
    <source>
        <dbReference type="Google" id="ProtNLM"/>
    </source>
</evidence>
<organism evidence="3 4">
    <name type="scientific">Sporosarcina ureae</name>
    <dbReference type="NCBI Taxonomy" id="1571"/>
    <lineage>
        <taxon>Bacteria</taxon>
        <taxon>Bacillati</taxon>
        <taxon>Bacillota</taxon>
        <taxon>Bacilli</taxon>
        <taxon>Bacillales</taxon>
        <taxon>Caryophanaceae</taxon>
        <taxon>Sporosarcina</taxon>
    </lineage>
</organism>
<name>A0ABM6JXH6_SPOUR</name>
<feature type="compositionally biased region" description="Basic and acidic residues" evidence="1">
    <location>
        <begin position="57"/>
        <end position="71"/>
    </location>
</feature>
<keyword evidence="2" id="KW-0732">Signal</keyword>
<dbReference type="Proteomes" id="UP000192486">
    <property type="component" value="Chromosome"/>
</dbReference>
<feature type="signal peptide" evidence="2">
    <location>
        <begin position="1"/>
        <end position="22"/>
    </location>
</feature>
<evidence type="ECO:0000313" key="4">
    <source>
        <dbReference type="Proteomes" id="UP000192486"/>
    </source>
</evidence>
<keyword evidence="4" id="KW-1185">Reference proteome</keyword>